<protein>
    <recommendedName>
        <fullName evidence="1">Core protein II</fullName>
    </recommendedName>
</protein>
<keyword evidence="5" id="KW-1185">Reference proteome</keyword>
<evidence type="ECO:0000313" key="5">
    <source>
        <dbReference type="Proteomes" id="UP000014480"/>
    </source>
</evidence>
<dbReference type="Gene3D" id="3.30.830.10">
    <property type="entry name" value="Metalloenzyme, LuxS/M16 peptidase-like"/>
    <property type="match status" value="2"/>
</dbReference>
<feature type="compositionally biased region" description="Polar residues" evidence="2">
    <location>
        <begin position="926"/>
        <end position="935"/>
    </location>
</feature>
<dbReference type="InterPro" id="IPR050361">
    <property type="entry name" value="MPP/UQCRC_Complex"/>
</dbReference>
<evidence type="ECO:0000259" key="3">
    <source>
        <dbReference type="SMART" id="SM01272"/>
    </source>
</evidence>
<dbReference type="PANTHER" id="PTHR11851:SF209">
    <property type="entry name" value="CYTOCHROME B-C1 COMPLEX SUBUNIT 2, MITOCHONDRIAL"/>
    <property type="match status" value="1"/>
</dbReference>
<feature type="region of interest" description="Disordered" evidence="2">
    <location>
        <begin position="687"/>
        <end position="762"/>
    </location>
</feature>
<dbReference type="PANTHER" id="PTHR11851">
    <property type="entry name" value="METALLOPROTEASE"/>
    <property type="match status" value="1"/>
</dbReference>
<feature type="region of interest" description="Disordered" evidence="2">
    <location>
        <begin position="841"/>
        <end position="1041"/>
    </location>
</feature>
<feature type="region of interest" description="Disordered" evidence="2">
    <location>
        <begin position="499"/>
        <end position="555"/>
    </location>
</feature>
<feature type="region of interest" description="Disordered" evidence="2">
    <location>
        <begin position="1282"/>
        <end position="1412"/>
    </location>
</feature>
<feature type="compositionally biased region" description="Low complexity" evidence="2">
    <location>
        <begin position="1014"/>
        <end position="1025"/>
    </location>
</feature>
<dbReference type="FunFam" id="3.30.830.10:FF:000039">
    <property type="entry name" value="Ubiquinol-cytochrome c reductase core subunit 2"/>
    <property type="match status" value="1"/>
</dbReference>
<dbReference type="OrthoDB" id="2275718at2759"/>
<dbReference type="GO" id="GO:0046872">
    <property type="term" value="F:metal ion binding"/>
    <property type="evidence" value="ECO:0007669"/>
    <property type="project" value="InterPro"/>
</dbReference>
<feature type="region of interest" description="Disordered" evidence="2">
    <location>
        <begin position="606"/>
        <end position="674"/>
    </location>
</feature>
<dbReference type="InterPro" id="IPR007863">
    <property type="entry name" value="Peptidase_M16_C"/>
</dbReference>
<sequence length="1412" mass="150437">MISRPSLAKSAQQALRQSSCARTISGRRFASASAGSGTFETADIGGVKVAARDSHGPTTKLAIVAKAGTRYQPLPGLAAGLESFAFKNTQRRSALVLEASFFNDDLPYFTELLAEVVSQTKYTTHEFHEEVQPVLRLKQSGVSAAAQAIDAAHAVAFHSGLGSSYNLTPSIPIQPYLSEYAVADFADAAYAKANIALVADGASAANVTKWAEQFFKSVPASSPGKVALNNTASKYYGGEQRLYSTNGNALVIAFPGATNGQASPELAVLAALLGGKSSIKWSPGFSLISKAVGPAPGLSTSTVNLSYSDAGLLAVQLSGPAAAIRNAAQETVKALKSISEGAVSKEDLTKAIAKAKFDALEATEKRSSSVLLAGSGLVHSGKAIDAAESAKSVESVTADKLKAAAKTLLDGKASVAAVGDLYALPYAEELGLRQKYLLLRISRHLDTAGTHSQTPGTTLVHLAVHVVDKQFSPKKLQSDMGNNGNKRDVNNMSFNKRDAAMGSKADGKGTRSGFRTDAAISNSRLGSERTLQPWVPDSSDGADGSLEKPSNVGGAWDQFAENERLFGLKTDYDENIYTTTIDKSHPQYSQRMAAAERKAREIERSLPTTAHVAEERQMDFVAGTGDGGDEEDKYSGVRRQDFPPIPTSDNKYTPPAKRAPSAQATKQTTVKPEDAKLLSQLVNKGATAESLKVAESKPSTKPAPKPEPAKSVESKAPESKAVAAKANDVKPVEKSGPARPSATTGRTISPQVKEGAPSAASTVERDVLNSFKTFASQQRQNAEKVRSSKAKLDKEVKLTELKKFADSFKLSTPVPTDLISIIAKDPVKQKEIQAKAIMNAEEVARTKSEPSTKPKETPTKEAVKPTADTPVTQTAAAAAADTRTRPTPAQNTISPSNAPNRHQNARQSYGAPPYHTQTYRNDRSGQHMTQQNRQPLAQRIRNPEQQKLSQPPNHQNGGGHDMRPPPTGPANTNDSSYARRISGVPSHIGGKLNPNSHEFRPSPFAASFNPNGHPSAGSSPRSAAANNVAEPTSAPAAAPAGQLIRRKTKAVDVNKCYILAHVKTIPPPQGPGRKWDDNGGLRPSYDTAPVWRVPEDNEKPDSTMSMTSKEYLERQSFAATSMSTPNHTHVVPSAHQHQLPFHLQQPAHMAPRQSPHMPPMPIQNQHGHGPHGPYQNMDDHRMMHSNSAQSFASPRMSQVPITYTPAMASASQVSYNQPMMQPYVGPGTPQMGFRNFSNNHQYMPQQPGHMNGPMMPQFINPQGMVPAHQMPMYAGGHAQFMPPNGAPPQPIPGSNGYPSPGRPAAPMMVHQGSQQGQPVYGMSPNVQYQQPFTPQQPGGQVGNVRGYNSPGPQHFGTSPSQIHSHGAQQRSGSSSYGTKPFNNHGPQQGSQHGHAAAAGGSGRTADGPEETR</sequence>
<feature type="compositionally biased region" description="Basic and acidic residues" evidence="2">
    <location>
        <begin position="842"/>
        <end position="863"/>
    </location>
</feature>
<reference evidence="5" key="2">
    <citation type="journal article" date="2019" name="Mol. Plant Microbe Interact.">
        <title>Genome sequence resources for four phytopathogenic fungi from the Colletotrichum orbiculare species complex.</title>
        <authorList>
            <person name="Gan P."/>
            <person name="Tsushima A."/>
            <person name="Narusaka M."/>
            <person name="Narusaka Y."/>
            <person name="Takano Y."/>
            <person name="Kubo Y."/>
            <person name="Shirasu K."/>
        </authorList>
    </citation>
    <scope>GENOME REANNOTATION</scope>
    <source>
        <strain evidence="5">104-T / ATCC 96160 / CBS 514.97 / LARS 414 / MAFF 240422</strain>
    </source>
</reference>
<feature type="compositionally biased region" description="Polar residues" evidence="2">
    <location>
        <begin position="943"/>
        <end position="955"/>
    </location>
</feature>
<gene>
    <name evidence="4" type="ORF">Cob_v001878</name>
</gene>
<feature type="compositionally biased region" description="Basic and acidic residues" evidence="2">
    <location>
        <begin position="707"/>
        <end position="718"/>
    </location>
</feature>
<organism evidence="4 5">
    <name type="scientific">Colletotrichum orbiculare (strain 104-T / ATCC 96160 / CBS 514.97 / LARS 414 / MAFF 240422)</name>
    <name type="common">Cucumber anthracnose fungus</name>
    <name type="synonym">Colletotrichum lagenarium</name>
    <dbReference type="NCBI Taxonomy" id="1213857"/>
    <lineage>
        <taxon>Eukaryota</taxon>
        <taxon>Fungi</taxon>
        <taxon>Dikarya</taxon>
        <taxon>Ascomycota</taxon>
        <taxon>Pezizomycotina</taxon>
        <taxon>Sordariomycetes</taxon>
        <taxon>Hypocreomycetidae</taxon>
        <taxon>Glomerellales</taxon>
        <taxon>Glomerellaceae</taxon>
        <taxon>Colletotrichum</taxon>
        <taxon>Colletotrichum orbiculare species complex</taxon>
    </lineage>
</organism>
<dbReference type="SUPFAM" id="SSF63411">
    <property type="entry name" value="LuxS/MPP-like metallohydrolase"/>
    <property type="match status" value="2"/>
</dbReference>
<feature type="compositionally biased region" description="Low complexity" evidence="2">
    <location>
        <begin position="865"/>
        <end position="890"/>
    </location>
</feature>
<evidence type="ECO:0000313" key="4">
    <source>
        <dbReference type="EMBL" id="TDZ25061.1"/>
    </source>
</evidence>
<feature type="compositionally biased region" description="Low complexity" evidence="2">
    <location>
        <begin position="1327"/>
        <end position="1338"/>
    </location>
</feature>
<feature type="compositionally biased region" description="Polar residues" evidence="2">
    <location>
        <begin position="1355"/>
        <end position="1381"/>
    </location>
</feature>
<evidence type="ECO:0000256" key="1">
    <source>
        <dbReference type="ARBA" id="ARBA00041372"/>
    </source>
</evidence>
<feature type="compositionally biased region" description="Polar residues" evidence="2">
    <location>
        <begin position="891"/>
        <end position="907"/>
    </location>
</feature>
<name>A0A484G4G7_COLOR</name>
<feature type="compositionally biased region" description="Low complexity" evidence="2">
    <location>
        <begin position="1384"/>
        <end position="1398"/>
    </location>
</feature>
<dbReference type="STRING" id="1213857.A0A484G4G7"/>
<reference evidence="5" key="1">
    <citation type="journal article" date="2013" name="New Phytol.">
        <title>Comparative genomic and transcriptomic analyses reveal the hemibiotrophic stage shift of Colletotrichum fungi.</title>
        <authorList>
            <person name="Gan P."/>
            <person name="Ikeda K."/>
            <person name="Irieda H."/>
            <person name="Narusaka M."/>
            <person name="O'Connell R.J."/>
            <person name="Narusaka Y."/>
            <person name="Takano Y."/>
            <person name="Kubo Y."/>
            <person name="Shirasu K."/>
        </authorList>
    </citation>
    <scope>NUCLEOTIDE SEQUENCE [LARGE SCALE GENOMIC DNA]</scope>
    <source>
        <strain evidence="5">104-T / ATCC 96160 / CBS 514.97 / LARS 414 / MAFF 240422</strain>
    </source>
</reference>
<proteinExistence type="predicted"/>
<feature type="domain" description="LsmAD" evidence="3">
    <location>
        <begin position="566"/>
        <end position="640"/>
    </location>
</feature>
<comment type="caution">
    <text evidence="4">The sequence shown here is derived from an EMBL/GenBank/DDBJ whole genome shotgun (WGS) entry which is preliminary data.</text>
</comment>
<dbReference type="InterPro" id="IPR011249">
    <property type="entry name" value="Metalloenz_LuxS/M16"/>
</dbReference>
<dbReference type="GO" id="GO:0005739">
    <property type="term" value="C:mitochondrion"/>
    <property type="evidence" value="ECO:0007669"/>
    <property type="project" value="TreeGrafter"/>
</dbReference>
<accession>A0A484G4G7</accession>
<feature type="compositionally biased region" description="Polar residues" evidence="2">
    <location>
        <begin position="741"/>
        <end position="750"/>
    </location>
</feature>
<feature type="compositionally biased region" description="Basic and acidic residues" evidence="2">
    <location>
        <begin position="499"/>
        <end position="509"/>
    </location>
</feature>
<evidence type="ECO:0000256" key="2">
    <source>
        <dbReference type="SAM" id="MobiDB-lite"/>
    </source>
</evidence>
<dbReference type="Proteomes" id="UP000014480">
    <property type="component" value="Unassembled WGS sequence"/>
</dbReference>
<feature type="region of interest" description="Disordered" evidence="2">
    <location>
        <begin position="1086"/>
        <end position="1106"/>
    </location>
</feature>
<dbReference type="Pfam" id="PF05193">
    <property type="entry name" value="Peptidase_M16_C"/>
    <property type="match status" value="1"/>
</dbReference>
<dbReference type="Pfam" id="PF06741">
    <property type="entry name" value="LsmAD"/>
    <property type="match status" value="1"/>
</dbReference>
<dbReference type="EMBL" id="AMCV02000002">
    <property type="protein sequence ID" value="TDZ25061.1"/>
    <property type="molecule type" value="Genomic_DNA"/>
</dbReference>
<dbReference type="InterPro" id="IPR009604">
    <property type="entry name" value="LsmAD_domain"/>
</dbReference>
<dbReference type="SMART" id="SM01272">
    <property type="entry name" value="LsmAD"/>
    <property type="match status" value="1"/>
</dbReference>